<feature type="domain" description="Alpha-L-rhamnosidase six-hairpin glycosidase" evidence="3">
    <location>
        <begin position="251"/>
        <end position="470"/>
    </location>
</feature>
<proteinExistence type="predicted"/>
<dbReference type="GO" id="GO:0016787">
    <property type="term" value="F:hydrolase activity"/>
    <property type="evidence" value="ECO:0007669"/>
    <property type="project" value="UniProtKB-KW"/>
</dbReference>
<comment type="caution">
    <text evidence="5">The sequence shown here is derived from an EMBL/GenBank/DDBJ whole genome shotgun (WGS) entry which is preliminary data.</text>
</comment>
<evidence type="ECO:0000313" key="6">
    <source>
        <dbReference type="Proteomes" id="UP000807353"/>
    </source>
</evidence>
<dbReference type="GO" id="GO:0005975">
    <property type="term" value="P:carbohydrate metabolic process"/>
    <property type="evidence" value="ECO:0007669"/>
    <property type="project" value="InterPro"/>
</dbReference>
<evidence type="ECO:0000259" key="4">
    <source>
        <dbReference type="Pfam" id="PF17390"/>
    </source>
</evidence>
<dbReference type="InterPro" id="IPR035398">
    <property type="entry name" value="Bac_rhamnosid_C"/>
</dbReference>
<dbReference type="Gene3D" id="1.50.10.10">
    <property type="match status" value="1"/>
</dbReference>
<dbReference type="InterPro" id="IPR008928">
    <property type="entry name" value="6-hairpin_glycosidase_sf"/>
</dbReference>
<dbReference type="PANTHER" id="PTHR34987:SF6">
    <property type="entry name" value="ALPHA-L-RHAMNOSIDASE SIX-HAIRPIN GLYCOSIDASE DOMAIN-CONTAINING PROTEIN"/>
    <property type="match status" value="1"/>
</dbReference>
<dbReference type="InterPro" id="IPR012341">
    <property type="entry name" value="6hp_glycosidase-like_sf"/>
</dbReference>
<evidence type="ECO:0000259" key="3">
    <source>
        <dbReference type="Pfam" id="PF17389"/>
    </source>
</evidence>
<dbReference type="EMBL" id="MU150272">
    <property type="protein sequence ID" value="KAF9462422.1"/>
    <property type="molecule type" value="Genomic_DNA"/>
</dbReference>
<dbReference type="Proteomes" id="UP000807353">
    <property type="component" value="Unassembled WGS sequence"/>
</dbReference>
<dbReference type="Pfam" id="PF17389">
    <property type="entry name" value="Bac_rhamnosid6H"/>
    <property type="match status" value="1"/>
</dbReference>
<dbReference type="OrthoDB" id="10036721at2759"/>
<feature type="compositionally biased region" description="Polar residues" evidence="1">
    <location>
        <begin position="634"/>
        <end position="645"/>
    </location>
</feature>
<evidence type="ECO:0000256" key="2">
    <source>
        <dbReference type="SAM" id="SignalP"/>
    </source>
</evidence>
<gene>
    <name evidence="5" type="ORF">BDZ94DRAFT_1322606</name>
</gene>
<protein>
    <submittedName>
        <fullName evidence="5">Glycoside hydrolase family 78 protein</fullName>
    </submittedName>
</protein>
<evidence type="ECO:0000313" key="5">
    <source>
        <dbReference type="EMBL" id="KAF9462422.1"/>
    </source>
</evidence>
<name>A0A9P5Y2V1_9AGAR</name>
<evidence type="ECO:0000256" key="1">
    <source>
        <dbReference type="SAM" id="MobiDB-lite"/>
    </source>
</evidence>
<keyword evidence="2" id="KW-0732">Signal</keyword>
<feature type="domain" description="Alpha-L-rhamnosidase C-terminal" evidence="4">
    <location>
        <begin position="588"/>
        <end position="652"/>
    </location>
</feature>
<dbReference type="SUPFAM" id="SSF48208">
    <property type="entry name" value="Six-hairpin glycosidases"/>
    <property type="match status" value="1"/>
</dbReference>
<accession>A0A9P5Y2V1</accession>
<dbReference type="InterPro" id="IPR035396">
    <property type="entry name" value="Bac_rhamnosid6H"/>
</dbReference>
<keyword evidence="6" id="KW-1185">Reference proteome</keyword>
<dbReference type="Pfam" id="PF17390">
    <property type="entry name" value="Bac_rhamnosid_C"/>
    <property type="match status" value="1"/>
</dbReference>
<keyword evidence="5" id="KW-0378">Hydrolase</keyword>
<dbReference type="Gene3D" id="2.60.420.10">
    <property type="entry name" value="Maltose phosphorylase, domain 3"/>
    <property type="match status" value="1"/>
</dbReference>
<dbReference type="PANTHER" id="PTHR34987">
    <property type="entry name" value="C, PUTATIVE (AFU_ORTHOLOGUE AFUA_3G02880)-RELATED"/>
    <property type="match status" value="1"/>
</dbReference>
<feature type="signal peptide" evidence="2">
    <location>
        <begin position="1"/>
        <end position="21"/>
    </location>
</feature>
<organism evidence="5 6">
    <name type="scientific">Collybia nuda</name>
    <dbReference type="NCBI Taxonomy" id="64659"/>
    <lineage>
        <taxon>Eukaryota</taxon>
        <taxon>Fungi</taxon>
        <taxon>Dikarya</taxon>
        <taxon>Basidiomycota</taxon>
        <taxon>Agaricomycotina</taxon>
        <taxon>Agaricomycetes</taxon>
        <taxon>Agaricomycetidae</taxon>
        <taxon>Agaricales</taxon>
        <taxon>Tricholomatineae</taxon>
        <taxon>Clitocybaceae</taxon>
        <taxon>Collybia</taxon>
    </lineage>
</organism>
<feature type="chain" id="PRO_5040468164" evidence="2">
    <location>
        <begin position="22"/>
        <end position="671"/>
    </location>
</feature>
<reference evidence="5" key="1">
    <citation type="submission" date="2020-11" db="EMBL/GenBank/DDBJ databases">
        <authorList>
            <consortium name="DOE Joint Genome Institute"/>
            <person name="Ahrendt S."/>
            <person name="Riley R."/>
            <person name="Andreopoulos W."/>
            <person name="Labutti K."/>
            <person name="Pangilinan J."/>
            <person name="Ruiz-Duenas F.J."/>
            <person name="Barrasa J.M."/>
            <person name="Sanchez-Garcia M."/>
            <person name="Camarero S."/>
            <person name="Miyauchi S."/>
            <person name="Serrano A."/>
            <person name="Linde D."/>
            <person name="Babiker R."/>
            <person name="Drula E."/>
            <person name="Ayuso-Fernandez I."/>
            <person name="Pacheco R."/>
            <person name="Padilla G."/>
            <person name="Ferreira P."/>
            <person name="Barriuso J."/>
            <person name="Kellner H."/>
            <person name="Castanera R."/>
            <person name="Alfaro M."/>
            <person name="Ramirez L."/>
            <person name="Pisabarro A.G."/>
            <person name="Kuo A."/>
            <person name="Tritt A."/>
            <person name="Lipzen A."/>
            <person name="He G."/>
            <person name="Yan M."/>
            <person name="Ng V."/>
            <person name="Cullen D."/>
            <person name="Martin F."/>
            <person name="Rosso M.-N."/>
            <person name="Henrissat B."/>
            <person name="Hibbett D."/>
            <person name="Martinez A.T."/>
            <person name="Grigoriev I.V."/>
        </authorList>
    </citation>
    <scope>NUCLEOTIDE SEQUENCE</scope>
    <source>
        <strain evidence="5">CBS 247.69</strain>
    </source>
</reference>
<dbReference type="Gene3D" id="2.60.120.260">
    <property type="entry name" value="Galactose-binding domain-like"/>
    <property type="match status" value="1"/>
</dbReference>
<dbReference type="AlphaFoldDB" id="A0A9P5Y2V1"/>
<feature type="region of interest" description="Disordered" evidence="1">
    <location>
        <begin position="634"/>
        <end position="656"/>
    </location>
</feature>
<sequence>MYYWRLSFLFASLIGVPLSIAVAPPGPWDAFNFAPPSRTVHPKTIHSVRGLVQNAQQLVANIEGQATLNGNGSYVVLDFGQEVGGMLSLTINQAGHSSALSLAFTESSLFINPTLSDDSCRSVASLDADGVQPLSSPLRIGTFTQTVAQQRGGFRYLTVVSNSNAPVTISNISLHTTWMPHWDNLRAYTGYFFAQDLGFHDPNFLTRLWYAGAYTVQTNTIDSHQAREQPCQVSRPGWANDASGGPVEGPILVDGAKRDRTIWPGDMGISSHTELVALNDLLPSKNSLIVMFSTQDPVTGSLQYSGPPINAMGSDTYICWSLIGTHNYYLYTGDLDFVRTVWGNFTKALAFLESQVDFTGLMNVPLDFANDWGRDNGQGHNSAANAVLYRSLVVAADLATHLGHADLAAAYSVNATALKKVFNNVLWDDAVGMYRDSDISNLNPQDGNSLAVLFNVTNTHAQNQAISEGLTNFWTDIGPVSPELNDTIIPFVGGFEVQAHFIAGQGERALGLLHREVMWGYMLYTDISVKSSLLEGYTANGSLRYRATGGYNFDDSSISHSHGWATGPTPALTFFVLGLTITSAQGATWSVAPVLSGLDAAEGGFETGLGWFGVKWTNKKGVFTLTLEAPSGTRGSVTMPGTGTLQVDGKKTSSPSTVELHGGHHILIQRL</sequence>